<dbReference type="OMA" id="PLYPPWQ"/>
<proteinExistence type="inferred from homology"/>
<keyword evidence="3" id="KW-0539">Nucleus</keyword>
<keyword evidence="6" id="KW-1185">Reference proteome</keyword>
<dbReference type="Proteomes" id="UP000821853">
    <property type="component" value="Chromosome 3"/>
</dbReference>
<accession>A0A9J6FVX4</accession>
<reference evidence="5 6" key="1">
    <citation type="journal article" date="2020" name="Cell">
        <title>Large-Scale Comparative Analyses of Tick Genomes Elucidate Their Genetic Diversity and Vector Capacities.</title>
        <authorList>
            <consortium name="Tick Genome and Microbiome Consortium (TIGMIC)"/>
            <person name="Jia N."/>
            <person name="Wang J."/>
            <person name="Shi W."/>
            <person name="Du L."/>
            <person name="Sun Y."/>
            <person name="Zhan W."/>
            <person name="Jiang J.F."/>
            <person name="Wang Q."/>
            <person name="Zhang B."/>
            <person name="Ji P."/>
            <person name="Bell-Sakyi L."/>
            <person name="Cui X.M."/>
            <person name="Yuan T.T."/>
            <person name="Jiang B.G."/>
            <person name="Yang W.F."/>
            <person name="Lam T.T."/>
            <person name="Chang Q.C."/>
            <person name="Ding S.J."/>
            <person name="Wang X.J."/>
            <person name="Zhu J.G."/>
            <person name="Ruan X.D."/>
            <person name="Zhao L."/>
            <person name="Wei J.T."/>
            <person name="Ye R.Z."/>
            <person name="Que T.C."/>
            <person name="Du C.H."/>
            <person name="Zhou Y.H."/>
            <person name="Cheng J.X."/>
            <person name="Dai P.F."/>
            <person name="Guo W.B."/>
            <person name="Han X.H."/>
            <person name="Huang E.J."/>
            <person name="Li L.F."/>
            <person name="Wei W."/>
            <person name="Gao Y.C."/>
            <person name="Liu J.Z."/>
            <person name="Shao H.Z."/>
            <person name="Wang X."/>
            <person name="Wang C.C."/>
            <person name="Yang T.C."/>
            <person name="Huo Q.B."/>
            <person name="Li W."/>
            <person name="Chen H.Y."/>
            <person name="Chen S.E."/>
            <person name="Zhou L.G."/>
            <person name="Ni X.B."/>
            <person name="Tian J.H."/>
            <person name="Sheng Y."/>
            <person name="Liu T."/>
            <person name="Pan Y.S."/>
            <person name="Xia L.Y."/>
            <person name="Li J."/>
            <person name="Zhao F."/>
            <person name="Cao W.C."/>
        </authorList>
    </citation>
    <scope>NUCLEOTIDE SEQUENCE [LARGE SCALE GENOMIC DNA]</scope>
    <source>
        <strain evidence="5">HaeL-2018</strain>
    </source>
</reference>
<organism evidence="5 6">
    <name type="scientific">Haemaphysalis longicornis</name>
    <name type="common">Bush tick</name>
    <dbReference type="NCBI Taxonomy" id="44386"/>
    <lineage>
        <taxon>Eukaryota</taxon>
        <taxon>Metazoa</taxon>
        <taxon>Ecdysozoa</taxon>
        <taxon>Arthropoda</taxon>
        <taxon>Chelicerata</taxon>
        <taxon>Arachnida</taxon>
        <taxon>Acari</taxon>
        <taxon>Parasitiformes</taxon>
        <taxon>Ixodida</taxon>
        <taxon>Ixodoidea</taxon>
        <taxon>Ixodidae</taxon>
        <taxon>Haemaphysalinae</taxon>
        <taxon>Haemaphysalis</taxon>
    </lineage>
</organism>
<comment type="subcellular location">
    <subcellularLocation>
        <location evidence="1">Nucleus</location>
    </subcellularLocation>
</comment>
<dbReference type="AlphaFoldDB" id="A0A9J6FVX4"/>
<comment type="caution">
    <text evidence="5">The sequence shown here is derived from an EMBL/GenBank/DDBJ whole genome shotgun (WGS) entry which is preliminary data.</text>
</comment>
<dbReference type="InterPro" id="IPR024661">
    <property type="entry name" value="RNA_pol_III_Rpc31"/>
</dbReference>
<sequence length="262" mass="29271">MAGRGGRGRGGRGRGTGLSFNVEQLGLTRQEAAVTLSLQPPPTFPVRLRTFHSLSTWFRARNSMRSLTGPKLLRLLAACMLLQPLDFSPAPLVHSEENTYLAVLLREQRRSLRESGFNVEPCTPPQIVERYSDRYQAPKAPEIAYDMSYFPSELKISKKKKKARKSPLKSSKGCDAIATGIDIQKKLQALEETEGKAESGEEEEEATEKKPKDADDEDGEEAVEDIDEEELEEETDYVSGYFDNGEGYLEDEEDNLDDGAVY</sequence>
<dbReference type="VEuPathDB" id="VectorBase:HLOH_061909"/>
<dbReference type="GO" id="GO:0005666">
    <property type="term" value="C:RNA polymerase III complex"/>
    <property type="evidence" value="ECO:0007669"/>
    <property type="project" value="UniProtKB-UniRule"/>
</dbReference>
<feature type="compositionally biased region" description="Acidic residues" evidence="4">
    <location>
        <begin position="248"/>
        <end position="262"/>
    </location>
</feature>
<evidence type="ECO:0000256" key="2">
    <source>
        <dbReference type="ARBA" id="ARBA00008352"/>
    </source>
</evidence>
<evidence type="ECO:0000256" key="4">
    <source>
        <dbReference type="SAM" id="MobiDB-lite"/>
    </source>
</evidence>
<dbReference type="EMBL" id="JABSTR010000005">
    <property type="protein sequence ID" value="KAH9370286.1"/>
    <property type="molecule type" value="Genomic_DNA"/>
</dbReference>
<evidence type="ECO:0000313" key="6">
    <source>
        <dbReference type="Proteomes" id="UP000821853"/>
    </source>
</evidence>
<feature type="compositionally biased region" description="Basic and acidic residues" evidence="4">
    <location>
        <begin position="189"/>
        <end position="199"/>
    </location>
</feature>
<evidence type="ECO:0000256" key="1">
    <source>
        <dbReference type="ARBA" id="ARBA00004123"/>
    </source>
</evidence>
<dbReference type="OrthoDB" id="5377312at2759"/>
<name>A0A9J6FVX4_HAELO</name>
<dbReference type="Pfam" id="PF11705">
    <property type="entry name" value="RNA_pol_3_Rpc31"/>
    <property type="match status" value="1"/>
</dbReference>
<dbReference type="PANTHER" id="PTHR15367:SF2">
    <property type="entry name" value="DNA-DIRECTED RNA POLYMERASE III SUBUNIT"/>
    <property type="match status" value="1"/>
</dbReference>
<evidence type="ECO:0008006" key="7">
    <source>
        <dbReference type="Google" id="ProtNLM"/>
    </source>
</evidence>
<evidence type="ECO:0000256" key="3">
    <source>
        <dbReference type="ARBA" id="ARBA00023242"/>
    </source>
</evidence>
<dbReference type="PANTHER" id="PTHR15367">
    <property type="entry name" value="DNA-DIRECTED RNA POLYMERASE III"/>
    <property type="match status" value="1"/>
</dbReference>
<dbReference type="GO" id="GO:0006383">
    <property type="term" value="P:transcription by RNA polymerase III"/>
    <property type="evidence" value="ECO:0007669"/>
    <property type="project" value="UniProtKB-UniRule"/>
</dbReference>
<protein>
    <recommendedName>
        <fullName evidence="7">DNA-directed RNA polymerase III subunit</fullName>
    </recommendedName>
</protein>
<comment type="similarity">
    <text evidence="2">Belongs to the eukaryotic RPC7 RNA polymerase subunit family.</text>
</comment>
<evidence type="ECO:0000313" key="5">
    <source>
        <dbReference type="EMBL" id="KAH9370286.1"/>
    </source>
</evidence>
<gene>
    <name evidence="5" type="ORF">HPB48_007377</name>
</gene>
<feature type="region of interest" description="Disordered" evidence="4">
    <location>
        <begin position="189"/>
        <end position="262"/>
    </location>
</feature>
<feature type="compositionally biased region" description="Acidic residues" evidence="4">
    <location>
        <begin position="214"/>
        <end position="236"/>
    </location>
</feature>